<feature type="domain" description="PafC HTH" evidence="2">
    <location>
        <begin position="6"/>
        <end position="119"/>
    </location>
</feature>
<dbReference type="Proteomes" id="UP000253509">
    <property type="component" value="Unassembled WGS sequence"/>
</dbReference>
<gene>
    <name evidence="3" type="ORF">DFO65_105258</name>
</gene>
<dbReference type="GO" id="GO:0000502">
    <property type="term" value="C:proteasome complex"/>
    <property type="evidence" value="ECO:0007669"/>
    <property type="project" value="UniProtKB-KW"/>
</dbReference>
<sequence>MSSARERLTRLLSLVPYLDAHPGADLEETAEYFGVDAETLIDDLQLLFVTGRPGHMPDDLIDASWEGGKIHISNAEEVSVPVRLSAEEAGVLVLALDLIDLTEGLDAEAVRTAATKLRQAAGENLRRPVEVSPLPADEELMEFLRTAIAAQAAVGIDYYVASRDELTSRVIAPHRLVPGADWYLDAWCYEVQAPRRFALSKIRDVRPAAHPPLSAASAVSTSREVTMRLTAEGAWLADELEVLEREYAANGDGSVRIRMLVHSVDWLSRFLLCHADVVAEIDDSEAVAAALERLDDERPSRTA</sequence>
<keyword evidence="4" id="KW-1185">Reference proteome</keyword>
<dbReference type="AlphaFoldDB" id="A0A366IIG4"/>
<dbReference type="InterPro" id="IPR051534">
    <property type="entry name" value="CBASS_pafABC_assoc_protein"/>
</dbReference>
<feature type="domain" description="WYL" evidence="1">
    <location>
        <begin position="141"/>
        <end position="206"/>
    </location>
</feature>
<accession>A0A366IIG4</accession>
<name>A0A366IIG4_9MICO</name>
<dbReference type="InterPro" id="IPR026881">
    <property type="entry name" value="WYL_dom"/>
</dbReference>
<dbReference type="PANTHER" id="PTHR34580:SF1">
    <property type="entry name" value="PROTEIN PAFC"/>
    <property type="match status" value="1"/>
</dbReference>
<comment type="caution">
    <text evidence="3">The sequence shown here is derived from an EMBL/GenBank/DDBJ whole genome shotgun (WGS) entry which is preliminary data.</text>
</comment>
<keyword evidence="3" id="KW-0647">Proteasome</keyword>
<evidence type="ECO:0000259" key="2">
    <source>
        <dbReference type="Pfam" id="PF19187"/>
    </source>
</evidence>
<dbReference type="InterPro" id="IPR028349">
    <property type="entry name" value="PafC-like"/>
</dbReference>
<reference evidence="3 4" key="1">
    <citation type="submission" date="2018-06" db="EMBL/GenBank/DDBJ databases">
        <title>Freshwater and sediment microbial communities from various areas in North America, analyzing microbe dynamics in response to fracking.</title>
        <authorList>
            <person name="Lamendella R."/>
        </authorList>
    </citation>
    <scope>NUCLEOTIDE SEQUENCE [LARGE SCALE GENOMIC DNA]</scope>
    <source>
        <strain evidence="3 4">3b_TX</strain>
    </source>
</reference>
<evidence type="ECO:0000259" key="1">
    <source>
        <dbReference type="Pfam" id="PF13280"/>
    </source>
</evidence>
<dbReference type="EMBL" id="QNSB01000005">
    <property type="protein sequence ID" value="RBP71653.1"/>
    <property type="molecule type" value="Genomic_DNA"/>
</dbReference>
<organism evidence="3 4">
    <name type="scientific">Brevibacterium celere</name>
    <dbReference type="NCBI Taxonomy" id="225845"/>
    <lineage>
        <taxon>Bacteria</taxon>
        <taxon>Bacillati</taxon>
        <taxon>Actinomycetota</taxon>
        <taxon>Actinomycetes</taxon>
        <taxon>Micrococcales</taxon>
        <taxon>Brevibacteriaceae</taxon>
        <taxon>Brevibacterium</taxon>
    </lineage>
</organism>
<dbReference type="PROSITE" id="PS52050">
    <property type="entry name" value="WYL"/>
    <property type="match status" value="1"/>
</dbReference>
<dbReference type="Pfam" id="PF19187">
    <property type="entry name" value="HTH_PafC"/>
    <property type="match status" value="1"/>
</dbReference>
<evidence type="ECO:0000313" key="4">
    <source>
        <dbReference type="Proteomes" id="UP000253509"/>
    </source>
</evidence>
<dbReference type="RefSeq" id="WP_113904147.1">
    <property type="nucleotide sequence ID" value="NZ_QNSB01000005.1"/>
</dbReference>
<dbReference type="InterPro" id="IPR043839">
    <property type="entry name" value="PafC_HTH"/>
</dbReference>
<evidence type="ECO:0000313" key="3">
    <source>
        <dbReference type="EMBL" id="RBP71653.1"/>
    </source>
</evidence>
<protein>
    <submittedName>
        <fullName evidence="3">Proteasome accessory factor C</fullName>
    </submittedName>
</protein>
<dbReference type="PIRSF" id="PIRSF016838">
    <property type="entry name" value="PafC"/>
    <property type="match status" value="1"/>
</dbReference>
<dbReference type="Pfam" id="PF13280">
    <property type="entry name" value="WYL"/>
    <property type="match status" value="1"/>
</dbReference>
<proteinExistence type="predicted"/>
<dbReference type="PANTHER" id="PTHR34580">
    <property type="match status" value="1"/>
</dbReference>